<evidence type="ECO:0000313" key="4">
    <source>
        <dbReference type="EMBL" id="MBA8930788.1"/>
    </source>
</evidence>
<reference evidence="4 5" key="1">
    <citation type="submission" date="2020-08" db="EMBL/GenBank/DDBJ databases">
        <title>Genomic Encyclopedia of Archaeal and Bacterial Type Strains, Phase II (KMG-II): from individual species to whole genera.</title>
        <authorList>
            <person name="Goeker M."/>
        </authorList>
    </citation>
    <scope>NUCLEOTIDE SEQUENCE [LARGE SCALE GENOMIC DNA]</scope>
    <source>
        <strain evidence="4 5">DSM 43850</strain>
    </source>
</reference>
<keyword evidence="2" id="KW-1133">Transmembrane helix</keyword>
<dbReference type="Pfam" id="PF26324">
    <property type="entry name" value="HopBF1_kinase"/>
    <property type="match status" value="1"/>
</dbReference>
<protein>
    <recommendedName>
        <fullName evidence="3">Type III secretion system effector HopBF1-like domain-containing protein</fullName>
    </recommendedName>
</protein>
<keyword evidence="2" id="KW-0472">Membrane</keyword>
<evidence type="ECO:0000313" key="5">
    <source>
        <dbReference type="Proteomes" id="UP000517916"/>
    </source>
</evidence>
<feature type="transmembrane region" description="Helical" evidence="2">
    <location>
        <begin position="457"/>
        <end position="477"/>
    </location>
</feature>
<evidence type="ECO:0000256" key="1">
    <source>
        <dbReference type="SAM" id="MobiDB-lite"/>
    </source>
</evidence>
<sequence length="721" mass="77898">MPDHEPPRPADHLRAGTPGTPRTPASAYEASRMAQELSRVLPPRPAADIAATTPAEVKRVEDFTGISDANRFQLIQVLLDQTWVGPYDEAALERLWDGLDEAGLIRFTAAHPRLWRDCVDRGAELTELRVYRAIQNRFREDVTALARHYLSGNEALVHHELDALGPGEVRPGPQQTSRISAVQQVAASVARLQHAQEAARQARVGWRIGDGGEVDADWTGRQVKYQVPFQPGAPPPLTVEPEDLPYGDVLVYRIKPYEELNRRHAEASEQIGRLVGANPVLFGLARERSSAATGAFVTESDPARARKLVTEPLRKVLADIAATRTALGGDLDPLDLTPLHQQLYRGQAAVGGSTWTEGFRHQVAVDTVAEHAVHRALVRQLLQAGEQLVFAIALVTGPVLALLLVGLGTAAAGWQALDSYREAQAATAAEGTAVRPGTELVDPGSAEFARMTAEADAVAFALAVLALGATAAAAWAARPGVLSPHEQLRARFKQEGLYTAPVGQLFAEADPAIMAAVERTLELPAAQRAPRLDALVRWARSRPPVPLNLEEGTVFGRGGTGSVAEVRGRPDLASKFGAGRASNEARAMVELELAGIPTVYVAEGRTATGAPRLILRRIDGVGSKEIIGRLSSPAADPELARVNAQYVTERTIADLENIHRKLSEVPMNVGDFQFIIRKSDGAVFVNDPVAITLGRPPSPKIRDIINRFRRVLRLRREGQAP</sequence>
<organism evidence="4 5">
    <name type="scientific">Kutzneria viridogrisea</name>
    <dbReference type="NCBI Taxonomy" id="47990"/>
    <lineage>
        <taxon>Bacteria</taxon>
        <taxon>Bacillati</taxon>
        <taxon>Actinomycetota</taxon>
        <taxon>Actinomycetes</taxon>
        <taxon>Pseudonocardiales</taxon>
        <taxon>Pseudonocardiaceae</taxon>
        <taxon>Kutzneria</taxon>
    </lineage>
</organism>
<feature type="transmembrane region" description="Helical" evidence="2">
    <location>
        <begin position="388"/>
        <end position="414"/>
    </location>
</feature>
<feature type="domain" description="Type III secretion system effector HopBF1-like" evidence="3">
    <location>
        <begin position="580"/>
        <end position="709"/>
    </location>
</feature>
<comment type="caution">
    <text evidence="4">The sequence shown here is derived from an EMBL/GenBank/DDBJ whole genome shotgun (WGS) entry which is preliminary data.</text>
</comment>
<accession>A0ABR6BVA7</accession>
<dbReference type="InterPro" id="IPR054555">
    <property type="entry name" value="T3SS_HopBF1-like"/>
</dbReference>
<evidence type="ECO:0000256" key="2">
    <source>
        <dbReference type="SAM" id="Phobius"/>
    </source>
</evidence>
<name>A0ABR6BVA7_9PSEU</name>
<feature type="region of interest" description="Disordered" evidence="1">
    <location>
        <begin position="1"/>
        <end position="36"/>
    </location>
</feature>
<proteinExistence type="predicted"/>
<dbReference type="Proteomes" id="UP000517916">
    <property type="component" value="Unassembled WGS sequence"/>
</dbReference>
<gene>
    <name evidence="4" type="ORF">BC739_008035</name>
</gene>
<feature type="compositionally biased region" description="Basic and acidic residues" evidence="1">
    <location>
        <begin position="1"/>
        <end position="14"/>
    </location>
</feature>
<evidence type="ECO:0000259" key="3">
    <source>
        <dbReference type="Pfam" id="PF26324"/>
    </source>
</evidence>
<keyword evidence="2" id="KW-0812">Transmembrane</keyword>
<dbReference type="CDD" id="cd20900">
    <property type="entry name" value="HopBF1"/>
    <property type="match status" value="1"/>
</dbReference>
<dbReference type="EMBL" id="JACJID010000007">
    <property type="protein sequence ID" value="MBA8930788.1"/>
    <property type="molecule type" value="Genomic_DNA"/>
</dbReference>
<keyword evidence="5" id="KW-1185">Reference proteome</keyword>